<evidence type="ECO:0000313" key="2">
    <source>
        <dbReference type="EMBL" id="MBB5740700.1"/>
    </source>
</evidence>
<keyword evidence="1" id="KW-0812">Transmembrane</keyword>
<name>A0A7W9C7V7_9CAUL</name>
<gene>
    <name evidence="2" type="ORF">GGQ93_002429</name>
</gene>
<feature type="transmembrane region" description="Helical" evidence="1">
    <location>
        <begin position="101"/>
        <end position="120"/>
    </location>
</feature>
<evidence type="ECO:0000256" key="1">
    <source>
        <dbReference type="SAM" id="Phobius"/>
    </source>
</evidence>
<sequence length="125" mass="13063">MNRLEPNLMLAFSTGVALALLIMTATAFGAPGQAAKYLITAVVCSALFVAFNGGMNRLLKRPTPQPMIHPASAASAVWAGLFPLVLIIAAAAPVFSPGHDYGLLILIASVWFGVTVDSAIRANRI</sequence>
<dbReference type="RefSeq" id="WP_183217295.1">
    <property type="nucleotide sequence ID" value="NZ_CAJGVD010000001.1"/>
</dbReference>
<dbReference type="Proteomes" id="UP000527324">
    <property type="component" value="Unassembled WGS sequence"/>
</dbReference>
<proteinExistence type="predicted"/>
<dbReference type="EMBL" id="JACHOQ010000006">
    <property type="protein sequence ID" value="MBB5740700.1"/>
    <property type="molecule type" value="Genomic_DNA"/>
</dbReference>
<reference evidence="2 3" key="1">
    <citation type="submission" date="2020-08" db="EMBL/GenBank/DDBJ databases">
        <title>Genomic Encyclopedia of Type Strains, Phase IV (KMG-IV): sequencing the most valuable type-strain genomes for metagenomic binning, comparative biology and taxonomic classification.</title>
        <authorList>
            <person name="Goeker M."/>
        </authorList>
    </citation>
    <scope>NUCLEOTIDE SEQUENCE [LARGE SCALE GENOMIC DNA]</scope>
    <source>
        <strain evidence="2 3">DSM 4731</strain>
    </source>
</reference>
<accession>A0A7W9C7V7</accession>
<comment type="caution">
    <text evidence="2">The sequence shown here is derived from an EMBL/GenBank/DDBJ whole genome shotgun (WGS) entry which is preliminary data.</text>
</comment>
<feature type="transmembrane region" description="Helical" evidence="1">
    <location>
        <begin position="39"/>
        <end position="59"/>
    </location>
</feature>
<protein>
    <submittedName>
        <fullName evidence="2">Uncharacterized protein</fullName>
    </submittedName>
</protein>
<feature type="transmembrane region" description="Helical" evidence="1">
    <location>
        <begin position="71"/>
        <end position="95"/>
    </location>
</feature>
<keyword evidence="3" id="KW-1185">Reference proteome</keyword>
<keyword evidence="1" id="KW-1133">Transmembrane helix</keyword>
<dbReference type="AlphaFoldDB" id="A0A7W9C7V7"/>
<dbReference type="GeneID" id="88838968"/>
<evidence type="ECO:0000313" key="3">
    <source>
        <dbReference type="Proteomes" id="UP000527324"/>
    </source>
</evidence>
<organism evidence="2 3">
    <name type="scientific">Brevundimonas aurantiaca</name>
    <dbReference type="NCBI Taxonomy" id="74316"/>
    <lineage>
        <taxon>Bacteria</taxon>
        <taxon>Pseudomonadati</taxon>
        <taxon>Pseudomonadota</taxon>
        <taxon>Alphaproteobacteria</taxon>
        <taxon>Caulobacterales</taxon>
        <taxon>Caulobacteraceae</taxon>
        <taxon>Brevundimonas</taxon>
    </lineage>
</organism>
<keyword evidence="1" id="KW-0472">Membrane</keyword>